<dbReference type="CDD" id="cd05154">
    <property type="entry name" value="ACAD10_11_N-like"/>
    <property type="match status" value="1"/>
</dbReference>
<organism evidence="2 3">
    <name type="scientific">Thalassobaculum litoreum DSM 18839</name>
    <dbReference type="NCBI Taxonomy" id="1123362"/>
    <lineage>
        <taxon>Bacteria</taxon>
        <taxon>Pseudomonadati</taxon>
        <taxon>Pseudomonadota</taxon>
        <taxon>Alphaproteobacteria</taxon>
        <taxon>Rhodospirillales</taxon>
        <taxon>Thalassobaculaceae</taxon>
        <taxon>Thalassobaculum</taxon>
    </lineage>
</organism>
<keyword evidence="2" id="KW-0808">Transferase</keyword>
<sequence>MTVGQKNEASSIAEEWPFAPEPLAAFLARAGRTLDHEVPATRFSGGLANLNYRISVDGRPAVLRRAPSGPLPPGAHDMAREHRVLSALSPAFPLAPDSLALCEDPEVLGAPFQILEYREGRTVRGDDLGVLREDEDLPGALCDLLARPLAELHAVDPDACGLGDLGRPEGFVARNAARWSARGAELAEGRPEARLAADISAWLDRKLARWDRAEVSLLHCDFKLDNLILAPDRLAPVGIVDWDMATRGEPLFDLATLLSYWSQPDDPECLRELGQMPTALPGFPSRRDMAQAYAKASGRSLDGLDDLYVLCLFKLSAIFLQLHARWKSGAIGDDRYARFERLGFDLMTHTWDVARGAAK</sequence>
<proteinExistence type="predicted"/>
<dbReference type="RefSeq" id="WP_093149353.1">
    <property type="nucleotide sequence ID" value="NZ_FNBW01000004.1"/>
</dbReference>
<keyword evidence="3" id="KW-1185">Reference proteome</keyword>
<accession>A0A8G2BIE4</accession>
<protein>
    <submittedName>
        <fullName evidence="2">Predicted kinase, aminoglycoside phosphotransferase (APT) family</fullName>
    </submittedName>
</protein>
<feature type="domain" description="Aminoglycoside phosphotransferase" evidence="1">
    <location>
        <begin position="41"/>
        <end position="283"/>
    </location>
</feature>
<dbReference type="SUPFAM" id="SSF56112">
    <property type="entry name" value="Protein kinase-like (PK-like)"/>
    <property type="match status" value="1"/>
</dbReference>
<dbReference type="InterPro" id="IPR041726">
    <property type="entry name" value="ACAD10_11_N"/>
</dbReference>
<gene>
    <name evidence="2" type="ORF">SAMN05660686_01509</name>
</gene>
<reference evidence="2 3" key="1">
    <citation type="submission" date="2016-10" db="EMBL/GenBank/DDBJ databases">
        <authorList>
            <person name="Varghese N."/>
            <person name="Submissions S."/>
        </authorList>
    </citation>
    <scope>NUCLEOTIDE SEQUENCE [LARGE SCALE GENOMIC DNA]</scope>
    <source>
        <strain evidence="2 3">DSM 18839</strain>
    </source>
</reference>
<dbReference type="PANTHER" id="PTHR21310:SF40">
    <property type="entry name" value="AMINOGLYCOSIDE PHOSPHOTRANSFERASE DOMAIN-CONTAINING PROTEIN-RELATED"/>
    <property type="match status" value="1"/>
</dbReference>
<dbReference type="InterPro" id="IPR051678">
    <property type="entry name" value="AGP_Transferase"/>
</dbReference>
<dbReference type="GO" id="GO:0016301">
    <property type="term" value="F:kinase activity"/>
    <property type="evidence" value="ECO:0007669"/>
    <property type="project" value="UniProtKB-KW"/>
</dbReference>
<dbReference type="Gene3D" id="3.30.200.20">
    <property type="entry name" value="Phosphorylase Kinase, domain 1"/>
    <property type="match status" value="1"/>
</dbReference>
<dbReference type="InterPro" id="IPR002575">
    <property type="entry name" value="Aminoglycoside_PTrfase"/>
</dbReference>
<dbReference type="AlphaFoldDB" id="A0A8G2BIE4"/>
<dbReference type="PANTHER" id="PTHR21310">
    <property type="entry name" value="AMINOGLYCOSIDE PHOSPHOTRANSFERASE-RELATED-RELATED"/>
    <property type="match status" value="1"/>
</dbReference>
<evidence type="ECO:0000313" key="3">
    <source>
        <dbReference type="Proteomes" id="UP000198615"/>
    </source>
</evidence>
<name>A0A8G2BIE4_9PROT</name>
<dbReference type="OrthoDB" id="3806873at2"/>
<dbReference type="InterPro" id="IPR011009">
    <property type="entry name" value="Kinase-like_dom_sf"/>
</dbReference>
<dbReference type="Pfam" id="PF01636">
    <property type="entry name" value="APH"/>
    <property type="match status" value="1"/>
</dbReference>
<comment type="caution">
    <text evidence="2">The sequence shown here is derived from an EMBL/GenBank/DDBJ whole genome shotgun (WGS) entry which is preliminary data.</text>
</comment>
<dbReference type="Proteomes" id="UP000198615">
    <property type="component" value="Unassembled WGS sequence"/>
</dbReference>
<keyword evidence="2" id="KW-0418">Kinase</keyword>
<dbReference type="EMBL" id="FNBW01000004">
    <property type="protein sequence ID" value="SDF51659.1"/>
    <property type="molecule type" value="Genomic_DNA"/>
</dbReference>
<evidence type="ECO:0000313" key="2">
    <source>
        <dbReference type="EMBL" id="SDF51659.1"/>
    </source>
</evidence>
<dbReference type="Gene3D" id="3.90.1200.10">
    <property type="match status" value="1"/>
</dbReference>
<evidence type="ECO:0000259" key="1">
    <source>
        <dbReference type="Pfam" id="PF01636"/>
    </source>
</evidence>